<accession>A0A8J2MVB7</accession>
<dbReference type="AlphaFoldDB" id="A0A8J2MVB7"/>
<proteinExistence type="predicted"/>
<reference evidence="1" key="1">
    <citation type="submission" date="2021-05" db="EMBL/GenBank/DDBJ databases">
        <authorList>
            <person name="Stam R."/>
        </authorList>
    </citation>
    <scope>NUCLEOTIDE SEQUENCE</scope>
    <source>
        <strain evidence="1">CS162</strain>
    </source>
</reference>
<comment type="caution">
    <text evidence="1">The sequence shown here is derived from an EMBL/GenBank/DDBJ whole genome shotgun (WGS) entry which is preliminary data.</text>
</comment>
<evidence type="ECO:0000313" key="1">
    <source>
        <dbReference type="EMBL" id="CAG5142023.1"/>
    </source>
</evidence>
<dbReference type="Proteomes" id="UP000676310">
    <property type="component" value="Unassembled WGS sequence"/>
</dbReference>
<evidence type="ECO:0000313" key="2">
    <source>
        <dbReference type="Proteomes" id="UP000676310"/>
    </source>
</evidence>
<sequence>MTQVFQLVRDAVHVVLKKIDLTHHVLQQDGTVLTRASGYDLRSRLIVHIYDDALNVDDGSYRDEIAQMVEDSGYAHMCSEDFVEMATMGEFARRFSFDLRGLSLSIESLLSYIEVEVFEDSCEDNITPLQRSLFNLTPRATIIFHLRTDMEDVDESYDWTDRMDILADRVSTLFPLMLNLIEADYILWGSPDHYAYYRITPATLKKKNVKRRFHEHALWWECPPTLDKADHLRNEQFADPITLHELFRVWYISRDFYLNGDVNVLVKLMGCEVWDELFVEEHMKMDLETHLKTDRRTNRKTGSRKTKLGIRIYISVTTKRSYPHGTQNQELTDRPRKLVDAGYPATTNVMYDVEFAVVKDEIDEAAWMGKNLEIAAEHKKRGALLQRDADSRRLEAQRWQGQAMMSRRAVCA</sequence>
<dbReference type="OrthoDB" id="3684889at2759"/>
<organism evidence="1 2">
    <name type="scientific">Alternaria atra</name>
    <dbReference type="NCBI Taxonomy" id="119953"/>
    <lineage>
        <taxon>Eukaryota</taxon>
        <taxon>Fungi</taxon>
        <taxon>Dikarya</taxon>
        <taxon>Ascomycota</taxon>
        <taxon>Pezizomycotina</taxon>
        <taxon>Dothideomycetes</taxon>
        <taxon>Pleosporomycetidae</taxon>
        <taxon>Pleosporales</taxon>
        <taxon>Pleosporineae</taxon>
        <taxon>Pleosporaceae</taxon>
        <taxon>Alternaria</taxon>
        <taxon>Alternaria sect. Ulocladioides</taxon>
    </lineage>
</organism>
<dbReference type="EMBL" id="CAJRGZ010000015">
    <property type="protein sequence ID" value="CAG5142023.1"/>
    <property type="molecule type" value="Genomic_DNA"/>
</dbReference>
<name>A0A8J2MVB7_9PLEO</name>
<gene>
    <name evidence="1" type="ORF">ALTATR162_LOCUS1061</name>
</gene>
<keyword evidence="2" id="KW-1185">Reference proteome</keyword>
<protein>
    <submittedName>
        <fullName evidence="1">Uncharacterized protein</fullName>
    </submittedName>
</protein>
<dbReference type="RefSeq" id="XP_043164591.1">
    <property type="nucleotide sequence ID" value="XM_043308656.1"/>
</dbReference>
<dbReference type="GeneID" id="67010790"/>